<protein>
    <submittedName>
        <fullName evidence="1">Uncharacterized protein</fullName>
    </submittedName>
</protein>
<reference evidence="2" key="1">
    <citation type="journal article" date="2013" name="Nature">
        <title>Draft genome of the wheat A-genome progenitor Triticum urartu.</title>
        <authorList>
            <person name="Ling H.Q."/>
            <person name="Zhao S."/>
            <person name="Liu D."/>
            <person name="Wang J."/>
            <person name="Sun H."/>
            <person name="Zhang C."/>
            <person name="Fan H."/>
            <person name="Li D."/>
            <person name="Dong L."/>
            <person name="Tao Y."/>
            <person name="Gao C."/>
            <person name="Wu H."/>
            <person name="Li Y."/>
            <person name="Cui Y."/>
            <person name="Guo X."/>
            <person name="Zheng S."/>
            <person name="Wang B."/>
            <person name="Yu K."/>
            <person name="Liang Q."/>
            <person name="Yang W."/>
            <person name="Lou X."/>
            <person name="Chen J."/>
            <person name="Feng M."/>
            <person name="Jian J."/>
            <person name="Zhang X."/>
            <person name="Luo G."/>
            <person name="Jiang Y."/>
            <person name="Liu J."/>
            <person name="Wang Z."/>
            <person name="Sha Y."/>
            <person name="Zhang B."/>
            <person name="Wu H."/>
            <person name="Tang D."/>
            <person name="Shen Q."/>
            <person name="Xue P."/>
            <person name="Zou S."/>
            <person name="Wang X."/>
            <person name="Liu X."/>
            <person name="Wang F."/>
            <person name="Yang Y."/>
            <person name="An X."/>
            <person name="Dong Z."/>
            <person name="Zhang K."/>
            <person name="Zhang X."/>
            <person name="Luo M.C."/>
            <person name="Dvorak J."/>
            <person name="Tong Y."/>
            <person name="Wang J."/>
            <person name="Yang H."/>
            <person name="Li Z."/>
            <person name="Wang D."/>
            <person name="Zhang A."/>
            <person name="Wang J."/>
        </authorList>
    </citation>
    <scope>NUCLEOTIDE SEQUENCE</scope>
    <source>
        <strain evidence="2">cv. G1812</strain>
    </source>
</reference>
<organism evidence="1 2">
    <name type="scientific">Triticum urartu</name>
    <name type="common">Red wild einkorn</name>
    <name type="synonym">Crithodium urartu</name>
    <dbReference type="NCBI Taxonomy" id="4572"/>
    <lineage>
        <taxon>Eukaryota</taxon>
        <taxon>Viridiplantae</taxon>
        <taxon>Streptophyta</taxon>
        <taxon>Embryophyta</taxon>
        <taxon>Tracheophyta</taxon>
        <taxon>Spermatophyta</taxon>
        <taxon>Magnoliopsida</taxon>
        <taxon>Liliopsida</taxon>
        <taxon>Poales</taxon>
        <taxon>Poaceae</taxon>
        <taxon>BOP clade</taxon>
        <taxon>Pooideae</taxon>
        <taxon>Triticodae</taxon>
        <taxon>Triticeae</taxon>
        <taxon>Triticinae</taxon>
        <taxon>Triticum</taxon>
    </lineage>
</organism>
<evidence type="ECO:0000313" key="1">
    <source>
        <dbReference type="EnsemblPlants" id="TuG1812G0700004700.01.T01.cds350629"/>
    </source>
</evidence>
<reference evidence="1" key="3">
    <citation type="submission" date="2022-06" db="UniProtKB">
        <authorList>
            <consortium name="EnsemblPlants"/>
        </authorList>
    </citation>
    <scope>IDENTIFICATION</scope>
</reference>
<dbReference type="EnsemblPlants" id="TuG1812G0700004700.01.T01">
    <property type="protein sequence ID" value="TuG1812G0700004700.01.T01.cds350629"/>
    <property type="gene ID" value="TuG1812G0700004700.01"/>
</dbReference>
<name>A0A8R7V5I0_TRIUA</name>
<dbReference type="Gramene" id="TuG1812G0700004700.01.T01">
    <property type="protein sequence ID" value="TuG1812G0700004700.01.T01.cds350629"/>
    <property type="gene ID" value="TuG1812G0700004700.01"/>
</dbReference>
<keyword evidence="2" id="KW-1185">Reference proteome</keyword>
<proteinExistence type="predicted"/>
<evidence type="ECO:0000313" key="2">
    <source>
        <dbReference type="Proteomes" id="UP000015106"/>
    </source>
</evidence>
<dbReference type="Proteomes" id="UP000015106">
    <property type="component" value="Chromosome 7"/>
</dbReference>
<reference evidence="1" key="2">
    <citation type="submission" date="2018-03" db="EMBL/GenBank/DDBJ databases">
        <title>The Triticum urartu genome reveals the dynamic nature of wheat genome evolution.</title>
        <authorList>
            <person name="Ling H."/>
            <person name="Ma B."/>
            <person name="Shi X."/>
            <person name="Liu H."/>
            <person name="Dong L."/>
            <person name="Sun H."/>
            <person name="Cao Y."/>
            <person name="Gao Q."/>
            <person name="Zheng S."/>
            <person name="Li Y."/>
            <person name="Yu Y."/>
            <person name="Du H."/>
            <person name="Qi M."/>
            <person name="Li Y."/>
            <person name="Yu H."/>
            <person name="Cui Y."/>
            <person name="Wang N."/>
            <person name="Chen C."/>
            <person name="Wu H."/>
            <person name="Zhao Y."/>
            <person name="Zhang J."/>
            <person name="Li Y."/>
            <person name="Zhou W."/>
            <person name="Zhang B."/>
            <person name="Hu W."/>
            <person name="Eijk M."/>
            <person name="Tang J."/>
            <person name="Witsenboer H."/>
            <person name="Zhao S."/>
            <person name="Li Z."/>
            <person name="Zhang A."/>
            <person name="Wang D."/>
            <person name="Liang C."/>
        </authorList>
    </citation>
    <scope>NUCLEOTIDE SEQUENCE [LARGE SCALE GENOMIC DNA]</scope>
    <source>
        <strain evidence="1">cv. G1812</strain>
    </source>
</reference>
<accession>A0A8R7V5I0</accession>
<dbReference type="AlphaFoldDB" id="A0A8R7V5I0"/>
<sequence length="104" mass="11989">MAFGIAFMQTLLGGMCLLRAGRLTTTWVCILIVICKAFDAIHICQPCSTTRIWTNTFFSQQGQLFVLNYIREVDRLYLENHLTPVSAWVRGDAHFSCRRKILLY</sequence>